<reference evidence="1 2" key="1">
    <citation type="journal article" date="2022" name="bioRxiv">
        <title>The genome of the oomycete Peronosclerospora sorghi, a cosmopolitan pathogen of maize and sorghum, is inflated with dispersed pseudogenes.</title>
        <authorList>
            <person name="Fletcher K."/>
            <person name="Martin F."/>
            <person name="Isakeit T."/>
            <person name="Cavanaugh K."/>
            <person name="Magill C."/>
            <person name="Michelmore R."/>
        </authorList>
    </citation>
    <scope>NUCLEOTIDE SEQUENCE [LARGE SCALE GENOMIC DNA]</scope>
    <source>
        <strain evidence="1">P6</strain>
    </source>
</reference>
<gene>
    <name evidence="1" type="ORF">PsorP6_011437</name>
</gene>
<dbReference type="EMBL" id="CM047591">
    <property type="protein sequence ID" value="KAI9919251.1"/>
    <property type="molecule type" value="Genomic_DNA"/>
</dbReference>
<proteinExistence type="predicted"/>
<name>A0ACC0WNE5_9STRA</name>
<evidence type="ECO:0000313" key="2">
    <source>
        <dbReference type="Proteomes" id="UP001163321"/>
    </source>
</evidence>
<accession>A0ACC0WNE5</accession>
<sequence length="82" mass="9330">MTCTTRSGRRLFLSFVSIFRVDSSNDESDGSSKQAVVHSSTCRRPLIDEDSCHKKTHPAHSDVRRVSLIGSKMVWMKPFKFL</sequence>
<dbReference type="Proteomes" id="UP001163321">
    <property type="component" value="Chromosome 12"/>
</dbReference>
<protein>
    <submittedName>
        <fullName evidence="1">Uncharacterized protein</fullName>
    </submittedName>
</protein>
<evidence type="ECO:0000313" key="1">
    <source>
        <dbReference type="EMBL" id="KAI9919251.1"/>
    </source>
</evidence>
<keyword evidence="2" id="KW-1185">Reference proteome</keyword>
<comment type="caution">
    <text evidence="1">The sequence shown here is derived from an EMBL/GenBank/DDBJ whole genome shotgun (WGS) entry which is preliminary data.</text>
</comment>
<organism evidence="1 2">
    <name type="scientific">Peronosclerospora sorghi</name>
    <dbReference type="NCBI Taxonomy" id="230839"/>
    <lineage>
        <taxon>Eukaryota</taxon>
        <taxon>Sar</taxon>
        <taxon>Stramenopiles</taxon>
        <taxon>Oomycota</taxon>
        <taxon>Peronosporomycetes</taxon>
        <taxon>Peronosporales</taxon>
        <taxon>Peronosporaceae</taxon>
        <taxon>Peronosclerospora</taxon>
    </lineage>
</organism>